<dbReference type="InterPro" id="IPR044845">
    <property type="entry name" value="HPAT/SRGT1-like"/>
</dbReference>
<dbReference type="InterPro" id="IPR056508">
    <property type="entry name" value="HPAT-like"/>
</dbReference>
<dbReference type="GO" id="GO:0016020">
    <property type="term" value="C:membrane"/>
    <property type="evidence" value="ECO:0007669"/>
    <property type="project" value="UniProtKB-SubCell"/>
</dbReference>
<evidence type="ECO:0000256" key="3">
    <source>
        <dbReference type="ARBA" id="ARBA00022679"/>
    </source>
</evidence>
<evidence type="ECO:0000256" key="6">
    <source>
        <dbReference type="ARBA" id="ARBA00023136"/>
    </source>
</evidence>
<feature type="domain" description="Hydroxyproline O-arabinosyltransferase-like" evidence="9">
    <location>
        <begin position="79"/>
        <end position="146"/>
    </location>
</feature>
<evidence type="ECO:0000313" key="11">
    <source>
        <dbReference type="Proteomes" id="UP000829196"/>
    </source>
</evidence>
<sequence length="214" mass="24426">MRSALVLIPEVIYRRRMAKPSPFFLVLLGFGFFVATYNLVTLVIHSQNNDGEMELSRRSDSMIQRPNELKESEGQRRPFHVALTATDSPYSKWQCRIMYYWYKKMKDSEGSEMGGFTRVLHSGSPDDLMKEIPTFVVDPLPSGVDQHLALKPDGGGMAPRLVQVLNFILAMLREHLEAYLPHHQVSHRVPSHRATRASRVVSWRDASAECKILS</sequence>
<organism evidence="10 11">
    <name type="scientific">Dendrobium nobile</name>
    <name type="common">Orchid</name>
    <dbReference type="NCBI Taxonomy" id="94219"/>
    <lineage>
        <taxon>Eukaryota</taxon>
        <taxon>Viridiplantae</taxon>
        <taxon>Streptophyta</taxon>
        <taxon>Embryophyta</taxon>
        <taxon>Tracheophyta</taxon>
        <taxon>Spermatophyta</taxon>
        <taxon>Magnoliopsida</taxon>
        <taxon>Liliopsida</taxon>
        <taxon>Asparagales</taxon>
        <taxon>Orchidaceae</taxon>
        <taxon>Epidendroideae</taxon>
        <taxon>Malaxideae</taxon>
        <taxon>Dendrobiinae</taxon>
        <taxon>Dendrobium</taxon>
    </lineage>
</organism>
<dbReference type="GO" id="GO:0016757">
    <property type="term" value="F:glycosyltransferase activity"/>
    <property type="evidence" value="ECO:0007669"/>
    <property type="project" value="UniProtKB-KW"/>
</dbReference>
<dbReference type="PANTHER" id="PTHR31485:SF36">
    <property type="entry name" value="HYDROXYPROLINE O-ARABINOSYLTRANSFERASE 3"/>
    <property type="match status" value="1"/>
</dbReference>
<accession>A0A8T3C1G9</accession>
<dbReference type="EMBL" id="JAGYWB010000003">
    <property type="protein sequence ID" value="KAI0526784.1"/>
    <property type="molecule type" value="Genomic_DNA"/>
</dbReference>
<evidence type="ECO:0000256" key="5">
    <source>
        <dbReference type="ARBA" id="ARBA00022989"/>
    </source>
</evidence>
<keyword evidence="11" id="KW-1185">Reference proteome</keyword>
<evidence type="ECO:0000256" key="7">
    <source>
        <dbReference type="SAM" id="MobiDB-lite"/>
    </source>
</evidence>
<keyword evidence="4 8" id="KW-0812">Transmembrane</keyword>
<keyword evidence="5 8" id="KW-1133">Transmembrane helix</keyword>
<protein>
    <recommendedName>
        <fullName evidence="9">Hydroxyproline O-arabinosyltransferase-like domain-containing protein</fullName>
    </recommendedName>
</protein>
<comment type="subcellular location">
    <subcellularLocation>
        <location evidence="1">Membrane</location>
        <topology evidence="1">Single-pass membrane protein</topology>
    </subcellularLocation>
</comment>
<evidence type="ECO:0000256" key="4">
    <source>
        <dbReference type="ARBA" id="ARBA00022692"/>
    </source>
</evidence>
<keyword evidence="6 8" id="KW-0472">Membrane</keyword>
<proteinExistence type="predicted"/>
<evidence type="ECO:0000313" key="10">
    <source>
        <dbReference type="EMBL" id="KAI0526784.1"/>
    </source>
</evidence>
<evidence type="ECO:0000259" key="9">
    <source>
        <dbReference type="Pfam" id="PF23452"/>
    </source>
</evidence>
<dbReference type="AlphaFoldDB" id="A0A8T3C1G9"/>
<dbReference type="PANTHER" id="PTHR31485">
    <property type="entry name" value="PEPTIDYL SERINE ALPHA-GALACTOSYLTRANSFERASE"/>
    <property type="match status" value="1"/>
</dbReference>
<dbReference type="Proteomes" id="UP000829196">
    <property type="component" value="Unassembled WGS sequence"/>
</dbReference>
<feature type="transmembrane region" description="Helical" evidence="8">
    <location>
        <begin position="21"/>
        <end position="40"/>
    </location>
</feature>
<keyword evidence="2" id="KW-0328">Glycosyltransferase</keyword>
<evidence type="ECO:0000256" key="8">
    <source>
        <dbReference type="SAM" id="Phobius"/>
    </source>
</evidence>
<feature type="region of interest" description="Disordered" evidence="7">
    <location>
        <begin position="54"/>
        <end position="74"/>
    </location>
</feature>
<reference evidence="10" key="1">
    <citation type="journal article" date="2022" name="Front. Genet.">
        <title>Chromosome-Scale Assembly of the Dendrobium nobile Genome Provides Insights Into the Molecular Mechanism of the Biosynthesis of the Medicinal Active Ingredient of Dendrobium.</title>
        <authorList>
            <person name="Xu Q."/>
            <person name="Niu S.-C."/>
            <person name="Li K.-L."/>
            <person name="Zheng P.-J."/>
            <person name="Zhang X.-J."/>
            <person name="Jia Y."/>
            <person name="Liu Y."/>
            <person name="Niu Y.-X."/>
            <person name="Yu L.-H."/>
            <person name="Chen D.-F."/>
            <person name="Zhang G.-Q."/>
        </authorList>
    </citation>
    <scope>NUCLEOTIDE SEQUENCE</scope>
    <source>
        <tissue evidence="10">Leaf</tissue>
    </source>
</reference>
<evidence type="ECO:0000256" key="2">
    <source>
        <dbReference type="ARBA" id="ARBA00022676"/>
    </source>
</evidence>
<dbReference type="Pfam" id="PF23452">
    <property type="entry name" value="HPAT"/>
    <property type="match status" value="1"/>
</dbReference>
<name>A0A8T3C1G9_DENNO</name>
<evidence type="ECO:0000256" key="1">
    <source>
        <dbReference type="ARBA" id="ARBA00004167"/>
    </source>
</evidence>
<dbReference type="OrthoDB" id="784613at2759"/>
<keyword evidence="3" id="KW-0808">Transferase</keyword>
<gene>
    <name evidence="10" type="ORF">KFK09_002375</name>
</gene>
<comment type="caution">
    <text evidence="10">The sequence shown here is derived from an EMBL/GenBank/DDBJ whole genome shotgun (WGS) entry which is preliminary data.</text>
</comment>